<dbReference type="AlphaFoldDB" id="A0A4Y3R865"/>
<keyword evidence="5 7" id="KW-0408">Iron</keyword>
<evidence type="ECO:0000256" key="1">
    <source>
        <dbReference type="ARBA" id="ARBA00010617"/>
    </source>
</evidence>
<dbReference type="InterPro" id="IPR001128">
    <property type="entry name" value="Cyt_P450"/>
</dbReference>
<accession>A0A4Y3R865</accession>
<keyword evidence="4 8" id="KW-0560">Oxidoreductase</keyword>
<dbReference type="PRINTS" id="PR00465">
    <property type="entry name" value="EP450IV"/>
</dbReference>
<comment type="caution">
    <text evidence="10">The sequence shown here is derived from an EMBL/GenBank/DDBJ whole genome shotgun (WGS) entry which is preliminary data.</text>
</comment>
<comment type="similarity">
    <text evidence="1 8">Belongs to the cytochrome P450 family.</text>
</comment>
<dbReference type="OrthoDB" id="4746309at2"/>
<evidence type="ECO:0000313" key="11">
    <source>
        <dbReference type="Proteomes" id="UP000319210"/>
    </source>
</evidence>
<evidence type="ECO:0000256" key="6">
    <source>
        <dbReference type="ARBA" id="ARBA00023033"/>
    </source>
</evidence>
<evidence type="ECO:0000256" key="8">
    <source>
        <dbReference type="RuleBase" id="RU000461"/>
    </source>
</evidence>
<gene>
    <name evidence="10" type="ORF">SCA03_45910</name>
</gene>
<dbReference type="PRINTS" id="PR00385">
    <property type="entry name" value="P450"/>
</dbReference>
<evidence type="ECO:0000256" key="2">
    <source>
        <dbReference type="ARBA" id="ARBA00022617"/>
    </source>
</evidence>
<dbReference type="PROSITE" id="PS00086">
    <property type="entry name" value="CYTOCHROME_P450"/>
    <property type="match status" value="1"/>
</dbReference>
<dbReference type="Proteomes" id="UP000319210">
    <property type="component" value="Unassembled WGS sequence"/>
</dbReference>
<protein>
    <submittedName>
        <fullName evidence="10">Cytochrome P450</fullName>
    </submittedName>
</protein>
<dbReference type="GO" id="GO:0020037">
    <property type="term" value="F:heme binding"/>
    <property type="evidence" value="ECO:0007669"/>
    <property type="project" value="InterPro"/>
</dbReference>
<feature type="binding site" description="axial binding residue" evidence="7">
    <location>
        <position position="454"/>
    </location>
    <ligand>
        <name>heme</name>
        <dbReference type="ChEBI" id="CHEBI:30413"/>
    </ligand>
    <ligandPart>
        <name>Fe</name>
        <dbReference type="ChEBI" id="CHEBI:18248"/>
    </ligandPart>
</feature>
<name>A0A4Y3R865_STRCI</name>
<dbReference type="GO" id="GO:0005506">
    <property type="term" value="F:iron ion binding"/>
    <property type="evidence" value="ECO:0007669"/>
    <property type="project" value="InterPro"/>
</dbReference>
<dbReference type="InterPro" id="IPR002403">
    <property type="entry name" value="Cyt_P450_E_grp-IV"/>
</dbReference>
<dbReference type="RefSeq" id="WP_086815883.1">
    <property type="nucleotide sequence ID" value="NZ_BJMM01000026.1"/>
</dbReference>
<keyword evidence="3 7" id="KW-0479">Metal-binding</keyword>
<keyword evidence="11" id="KW-1185">Reference proteome</keyword>
<dbReference type="EMBL" id="BJMM01000026">
    <property type="protein sequence ID" value="GEB52040.1"/>
    <property type="molecule type" value="Genomic_DNA"/>
</dbReference>
<reference evidence="10 11" key="1">
    <citation type="submission" date="2019-06" db="EMBL/GenBank/DDBJ databases">
        <title>Whole genome shotgun sequence of Streptomyces cacaoi subsp. cacaoi NBRC 12748.</title>
        <authorList>
            <person name="Hosoyama A."/>
            <person name="Uohara A."/>
            <person name="Ohji S."/>
            <person name="Ichikawa N."/>
        </authorList>
    </citation>
    <scope>NUCLEOTIDE SEQUENCE [LARGE SCALE GENOMIC DNA]</scope>
    <source>
        <strain evidence="10 11">NBRC 12748</strain>
    </source>
</reference>
<dbReference type="InterPro" id="IPR050196">
    <property type="entry name" value="Cytochrome_P450_Monoox"/>
</dbReference>
<sequence>MPSDEIARPPHDPRSGGPAAQGPARHDPLTRLPAQPGTRGSADRPPPRRTPSASGRPERPPRPPRLPDAPGALPVVGHAVVFLRDPLSWLRQCAGSGSGEGLHRLRLWGRPSYLVTDPELVHRVLVTDAPDFDKGGQFYRNAREIFGETLVTAAADKHAHQRRRIQPVFRRARIAAAVPSMRLEAERTAQAWLPGRAVDILQATTHYAHRTAVRTLLPVLSTDEVDRLAAASARLIEDLYLRTMLPPAAGRLLRGRFDTSLRTLREACVAAVPKARAFASDERSGLLAALLETSPHGDGPAEDSEVRDHFVALLMAGTETTVSALAWQLHHLSRDLPLQQRLRDELHEATGGRAVTLDDLGRMPLLRRTTAETLRCRPPLWMLLRTSVREVRLGGYRFPAGTDFYFSPHQIQHAASGPDGFADPGRFDPERWAERGPSARDRGFLAFGAGPRKCLGDHFALTSLAVATSTLLDRWTLTPAADAPPRARLRTMQMPAGRSGLRLRVDRRHLAR</sequence>
<proteinExistence type="inferred from homology"/>
<feature type="region of interest" description="Disordered" evidence="9">
    <location>
        <begin position="1"/>
        <end position="71"/>
    </location>
</feature>
<feature type="compositionally biased region" description="Basic and acidic residues" evidence="9">
    <location>
        <begin position="1"/>
        <end position="14"/>
    </location>
</feature>
<keyword evidence="6 8" id="KW-0503">Monooxygenase</keyword>
<evidence type="ECO:0000313" key="10">
    <source>
        <dbReference type="EMBL" id="GEB52040.1"/>
    </source>
</evidence>
<keyword evidence="2 7" id="KW-0349">Heme</keyword>
<dbReference type="Gene3D" id="1.10.630.10">
    <property type="entry name" value="Cytochrome P450"/>
    <property type="match status" value="1"/>
</dbReference>
<dbReference type="Pfam" id="PF00067">
    <property type="entry name" value="p450"/>
    <property type="match status" value="1"/>
</dbReference>
<dbReference type="PANTHER" id="PTHR24291:SF50">
    <property type="entry name" value="BIFUNCTIONAL ALBAFLAVENONE MONOOXYGENASE_TERPENE SYNTHASE"/>
    <property type="match status" value="1"/>
</dbReference>
<evidence type="ECO:0000256" key="5">
    <source>
        <dbReference type="ARBA" id="ARBA00023004"/>
    </source>
</evidence>
<evidence type="ECO:0000256" key="9">
    <source>
        <dbReference type="SAM" id="MobiDB-lite"/>
    </source>
</evidence>
<evidence type="ECO:0000256" key="3">
    <source>
        <dbReference type="ARBA" id="ARBA00022723"/>
    </source>
</evidence>
<dbReference type="GO" id="GO:0004497">
    <property type="term" value="F:monooxygenase activity"/>
    <property type="evidence" value="ECO:0007669"/>
    <property type="project" value="UniProtKB-KW"/>
</dbReference>
<evidence type="ECO:0000256" key="4">
    <source>
        <dbReference type="ARBA" id="ARBA00023002"/>
    </source>
</evidence>
<dbReference type="InterPro" id="IPR017972">
    <property type="entry name" value="Cyt_P450_CS"/>
</dbReference>
<evidence type="ECO:0000256" key="7">
    <source>
        <dbReference type="PIRSR" id="PIRSR602403-1"/>
    </source>
</evidence>
<dbReference type="GO" id="GO:0016705">
    <property type="term" value="F:oxidoreductase activity, acting on paired donors, with incorporation or reduction of molecular oxygen"/>
    <property type="evidence" value="ECO:0007669"/>
    <property type="project" value="InterPro"/>
</dbReference>
<comment type="cofactor">
    <cofactor evidence="7">
        <name>heme</name>
        <dbReference type="ChEBI" id="CHEBI:30413"/>
    </cofactor>
</comment>
<dbReference type="InterPro" id="IPR036396">
    <property type="entry name" value="Cyt_P450_sf"/>
</dbReference>
<dbReference type="PANTHER" id="PTHR24291">
    <property type="entry name" value="CYTOCHROME P450 FAMILY 4"/>
    <property type="match status" value="1"/>
</dbReference>
<organism evidence="10 11">
    <name type="scientific">Streptomyces cacaoi</name>
    <dbReference type="NCBI Taxonomy" id="1898"/>
    <lineage>
        <taxon>Bacteria</taxon>
        <taxon>Bacillati</taxon>
        <taxon>Actinomycetota</taxon>
        <taxon>Actinomycetes</taxon>
        <taxon>Kitasatosporales</taxon>
        <taxon>Streptomycetaceae</taxon>
        <taxon>Streptomyces</taxon>
    </lineage>
</organism>
<dbReference type="SUPFAM" id="SSF48264">
    <property type="entry name" value="Cytochrome P450"/>
    <property type="match status" value="1"/>
</dbReference>